<dbReference type="EMBL" id="RJSF01000044">
    <property type="protein sequence ID" value="RNM12640.1"/>
    <property type="molecule type" value="Genomic_DNA"/>
</dbReference>
<keyword evidence="7 8" id="KW-0413">Isomerase</keyword>
<evidence type="ECO:0000256" key="2">
    <source>
        <dbReference type="ARBA" id="ARBA00005193"/>
    </source>
</evidence>
<keyword evidence="6 8" id="KW-0058">Aromatic hydrocarbons catabolism</keyword>
<comment type="pathway">
    <text evidence="2 8">Aromatic compound metabolism; beta-ketoadipate pathway; 5-oxo-4,5-dihydro-2-furylacetate from catechol: step 3/3.</text>
</comment>
<accession>A0A3N0GKQ7</accession>
<protein>
    <recommendedName>
        <fullName evidence="5 8">Muconolactone Delta-isomerase</fullName>
        <shortName evidence="8">MIase</shortName>
        <ecNumber evidence="5 8">5.3.3.4</ecNumber>
    </recommendedName>
</protein>
<evidence type="ECO:0000313" key="11">
    <source>
        <dbReference type="Proteomes" id="UP000279994"/>
    </source>
</evidence>
<comment type="subunit">
    <text evidence="4">Homodecamer.</text>
</comment>
<comment type="caution">
    <text evidence="10">The sequence shown here is derived from an EMBL/GenBank/DDBJ whole genome shotgun (WGS) entry which is preliminary data.</text>
</comment>
<evidence type="ECO:0000256" key="7">
    <source>
        <dbReference type="ARBA" id="ARBA00023235"/>
    </source>
</evidence>
<dbReference type="InterPro" id="IPR011008">
    <property type="entry name" value="Dimeric_a/b-barrel"/>
</dbReference>
<evidence type="ECO:0000256" key="6">
    <source>
        <dbReference type="ARBA" id="ARBA00022797"/>
    </source>
</evidence>
<dbReference type="OrthoDB" id="2889526at2"/>
<sequence>MAEYLVRIVLTRPSGMDDDSWTAVLAEEGKVGRAYREQGTIRRIWRVPGTTANVGVWSAPDASRLHELLADLPAFAHMTIQVEALAEHYLEATP</sequence>
<organism evidence="10 11">
    <name type="scientific">Nocardioides pocheonensis</name>
    <dbReference type="NCBI Taxonomy" id="661485"/>
    <lineage>
        <taxon>Bacteria</taxon>
        <taxon>Bacillati</taxon>
        <taxon>Actinomycetota</taxon>
        <taxon>Actinomycetes</taxon>
        <taxon>Propionibacteriales</taxon>
        <taxon>Nocardioidaceae</taxon>
        <taxon>Nocardioides</taxon>
    </lineage>
</organism>
<dbReference type="EC" id="5.3.3.4" evidence="5 8"/>
<evidence type="ECO:0000256" key="8">
    <source>
        <dbReference type="PIRNR" id="PIRNR001486"/>
    </source>
</evidence>
<dbReference type="GO" id="GO:0042952">
    <property type="term" value="P:beta-ketoadipate pathway"/>
    <property type="evidence" value="ECO:0007669"/>
    <property type="project" value="UniProtKB-UniPathway"/>
</dbReference>
<dbReference type="InterPro" id="IPR003464">
    <property type="entry name" value="Muconolactone_d_Isoase"/>
</dbReference>
<evidence type="ECO:0000313" key="10">
    <source>
        <dbReference type="EMBL" id="RNM12640.1"/>
    </source>
</evidence>
<dbReference type="Proteomes" id="UP000279994">
    <property type="component" value="Unassembled WGS sequence"/>
</dbReference>
<evidence type="ECO:0000259" key="9">
    <source>
        <dbReference type="Pfam" id="PF02426"/>
    </source>
</evidence>
<dbReference type="GO" id="GO:0016159">
    <property type="term" value="F:muconolactone delta-isomerase activity"/>
    <property type="evidence" value="ECO:0007669"/>
    <property type="project" value="UniProtKB-EC"/>
</dbReference>
<comment type="catalytic activity">
    <reaction evidence="1 8">
        <text>(S)-muconolactone = (4,5-dihydro-5-oxofuran-2-yl)-acetate</text>
        <dbReference type="Rhea" id="RHEA:12348"/>
        <dbReference type="ChEBI" id="CHEBI:58425"/>
        <dbReference type="ChEBI" id="CHEBI:58736"/>
        <dbReference type="EC" id="5.3.3.4"/>
    </reaction>
</comment>
<dbReference type="SUPFAM" id="SSF54909">
    <property type="entry name" value="Dimeric alpha+beta barrel"/>
    <property type="match status" value="1"/>
</dbReference>
<keyword evidence="11" id="KW-1185">Reference proteome</keyword>
<evidence type="ECO:0000256" key="5">
    <source>
        <dbReference type="ARBA" id="ARBA00012070"/>
    </source>
</evidence>
<proteinExistence type="inferred from homology"/>
<gene>
    <name evidence="10" type="ORF">EFL26_18705</name>
</gene>
<dbReference type="RefSeq" id="WP_123224403.1">
    <property type="nucleotide sequence ID" value="NZ_RJSF01000044.1"/>
</dbReference>
<comment type="similarity">
    <text evidence="3 8">Belongs to the muconolactone Delta-isomerase family.</text>
</comment>
<dbReference type="AlphaFoldDB" id="A0A3N0GKQ7"/>
<evidence type="ECO:0000256" key="3">
    <source>
        <dbReference type="ARBA" id="ARBA00010882"/>
    </source>
</evidence>
<name>A0A3N0GKQ7_9ACTN</name>
<evidence type="ECO:0000256" key="4">
    <source>
        <dbReference type="ARBA" id="ARBA00011365"/>
    </source>
</evidence>
<feature type="domain" description="Muconolactone isomerase" evidence="9">
    <location>
        <begin position="3"/>
        <end position="89"/>
    </location>
</feature>
<dbReference type="UniPathway" id="UPA00157">
    <property type="reaction ID" value="UER00260"/>
</dbReference>
<reference evidence="10 11" key="1">
    <citation type="submission" date="2018-11" db="EMBL/GenBank/DDBJ databases">
        <authorList>
            <person name="Li F."/>
        </authorList>
    </citation>
    <scope>NUCLEOTIDE SEQUENCE [LARGE SCALE GENOMIC DNA]</scope>
    <source>
        <strain evidence="10 11">Gsoil 818</strain>
    </source>
</reference>
<dbReference type="PIRSF" id="PIRSF001486">
    <property type="entry name" value="CatC"/>
    <property type="match status" value="1"/>
</dbReference>
<dbReference type="InterPro" id="IPR026029">
    <property type="entry name" value="MLI_dom"/>
</dbReference>
<dbReference type="Gene3D" id="3.30.70.1060">
    <property type="entry name" value="Dimeric alpha+beta barrel"/>
    <property type="match status" value="1"/>
</dbReference>
<dbReference type="Pfam" id="PF02426">
    <property type="entry name" value="MIase"/>
    <property type="match status" value="1"/>
</dbReference>
<evidence type="ECO:0000256" key="1">
    <source>
        <dbReference type="ARBA" id="ARBA00001739"/>
    </source>
</evidence>